<dbReference type="PANTHER" id="PTHR48207:SF4">
    <property type="entry name" value="BLL6097 PROTEIN"/>
    <property type="match status" value="1"/>
</dbReference>
<organism evidence="2 3">
    <name type="scientific">Propylenella binzhouense</name>
    <dbReference type="NCBI Taxonomy" id="2555902"/>
    <lineage>
        <taxon>Bacteria</taxon>
        <taxon>Pseudomonadati</taxon>
        <taxon>Pseudomonadota</taxon>
        <taxon>Alphaproteobacteria</taxon>
        <taxon>Hyphomicrobiales</taxon>
        <taxon>Propylenellaceae</taxon>
        <taxon>Propylenella</taxon>
    </lineage>
</organism>
<gene>
    <name evidence="2" type="ORF">E4O86_04135</name>
</gene>
<keyword evidence="1 2" id="KW-0808">Transferase</keyword>
<comment type="caution">
    <text evidence="2">The sequence shown here is derived from an EMBL/GenBank/DDBJ whole genome shotgun (WGS) entry which is preliminary data.</text>
</comment>
<dbReference type="InterPro" id="IPR050483">
    <property type="entry name" value="CoA-transferase_III_domain"/>
</dbReference>
<dbReference type="Gene3D" id="3.30.1540.10">
    <property type="entry name" value="formyl-coa transferase, domain 3"/>
    <property type="match status" value="1"/>
</dbReference>
<dbReference type="GO" id="GO:0008410">
    <property type="term" value="F:CoA-transferase activity"/>
    <property type="evidence" value="ECO:0007669"/>
    <property type="project" value="TreeGrafter"/>
</dbReference>
<dbReference type="RefSeq" id="WP_161139241.1">
    <property type="nucleotide sequence ID" value="NZ_SPKJ01000007.1"/>
</dbReference>
<dbReference type="PANTHER" id="PTHR48207">
    <property type="entry name" value="SUCCINATE--HYDROXYMETHYLGLUTARATE COA-TRANSFERASE"/>
    <property type="match status" value="1"/>
</dbReference>
<protein>
    <submittedName>
        <fullName evidence="2">CoA transferase</fullName>
    </submittedName>
</protein>
<dbReference type="InterPro" id="IPR003673">
    <property type="entry name" value="CoA-Trfase_fam_III"/>
</dbReference>
<dbReference type="OrthoDB" id="9806585at2"/>
<evidence type="ECO:0000313" key="2">
    <source>
        <dbReference type="EMBL" id="MYZ46899.1"/>
    </source>
</evidence>
<dbReference type="AlphaFoldDB" id="A0A964T257"/>
<dbReference type="Gene3D" id="3.40.50.10540">
    <property type="entry name" value="Crotonobetainyl-coa:carnitine coa-transferase, domain 1"/>
    <property type="match status" value="1"/>
</dbReference>
<evidence type="ECO:0000256" key="1">
    <source>
        <dbReference type="ARBA" id="ARBA00022679"/>
    </source>
</evidence>
<sequence length="388" mass="42154">MNKNGPLSGIRVLDLSSVVLGPMTAQYLGDMGADVIKIESPEGDITRSIGPRRSEGMGALFLANNRNKRSVVLDLKQEGSGEVLRRMAAGSDVLVHSIRAGAAAKLGIAYEAIAEANPRMIYCHLQGFGQAGPYAGKAAYDDIVQALSGLAMLQKIAAGEPRYVPSIICDKITAVHAAYAIALALFHRERTGAGQKVEVPMLETIVAFNSAEHLGGYIFDPPVGQMGYEPIRQGMRRPFPTADGYICFLPYNDANWRQFLTLIDRPDLMADPRFSTQAGRQANLGTIWAEVGRILKTRSTGEWLELLGGSDIPHAVVNELEDLLDDPHLVATGFWEMHRHPSEGGMRLPASPLAFSESPPSIRRLPPRLGEHTAEVLAEFGIEPRRAP</sequence>
<dbReference type="Proteomes" id="UP000773614">
    <property type="component" value="Unassembled WGS sequence"/>
</dbReference>
<keyword evidence="3" id="KW-1185">Reference proteome</keyword>
<name>A0A964T257_9HYPH</name>
<dbReference type="Pfam" id="PF02515">
    <property type="entry name" value="CoA_transf_3"/>
    <property type="match status" value="1"/>
</dbReference>
<proteinExistence type="predicted"/>
<dbReference type="EMBL" id="SPKJ01000007">
    <property type="protein sequence ID" value="MYZ46899.1"/>
    <property type="molecule type" value="Genomic_DNA"/>
</dbReference>
<dbReference type="SUPFAM" id="SSF89796">
    <property type="entry name" value="CoA-transferase family III (CaiB/BaiF)"/>
    <property type="match status" value="1"/>
</dbReference>
<dbReference type="InterPro" id="IPR044855">
    <property type="entry name" value="CoA-Trfase_III_dom3_sf"/>
</dbReference>
<evidence type="ECO:0000313" key="3">
    <source>
        <dbReference type="Proteomes" id="UP000773614"/>
    </source>
</evidence>
<accession>A0A964T257</accession>
<dbReference type="InterPro" id="IPR023606">
    <property type="entry name" value="CoA-Trfase_III_dom_1_sf"/>
</dbReference>
<reference evidence="2" key="1">
    <citation type="submission" date="2019-03" db="EMBL/GenBank/DDBJ databases">
        <title>Afifella sp. nov., isolated from activated sludge.</title>
        <authorList>
            <person name="Li Q."/>
            <person name="Liu Y."/>
        </authorList>
    </citation>
    <scope>NUCLEOTIDE SEQUENCE</scope>
    <source>
        <strain evidence="2">L72</strain>
    </source>
</reference>